<dbReference type="Pfam" id="PF24067">
    <property type="entry name" value="Beta-prop_BT_1020"/>
    <property type="match status" value="1"/>
</dbReference>
<proteinExistence type="predicted"/>
<keyword evidence="1" id="KW-0732">Signal</keyword>
<dbReference type="SUPFAM" id="SSF50939">
    <property type="entry name" value="Sialidases"/>
    <property type="match status" value="1"/>
</dbReference>
<reference evidence="6 7" key="1">
    <citation type="submission" date="2018-03" db="EMBL/GenBank/DDBJ databases">
        <title>Genomic Encyclopedia of Archaeal and Bacterial Type Strains, Phase II (KMG-II): from individual species to whole genera.</title>
        <authorList>
            <person name="Goeker M."/>
        </authorList>
    </citation>
    <scope>NUCLEOTIDE SEQUENCE [LARGE SCALE GENOMIC DNA]</scope>
    <source>
        <strain evidence="6 7">DSM 100214</strain>
    </source>
</reference>
<dbReference type="OrthoDB" id="177453at2"/>
<gene>
    <name evidence="6" type="ORF">CLV62_10979</name>
</gene>
<dbReference type="Proteomes" id="UP000247973">
    <property type="component" value="Unassembled WGS sequence"/>
</dbReference>
<dbReference type="GO" id="GO:0005975">
    <property type="term" value="P:carbohydrate metabolic process"/>
    <property type="evidence" value="ECO:0007669"/>
    <property type="project" value="InterPro"/>
</dbReference>
<dbReference type="InterPro" id="IPR056425">
    <property type="entry name" value="Beta-prop_BT_1020"/>
</dbReference>
<feature type="domain" description="BT-1020-like structural beta-sandwich" evidence="4">
    <location>
        <begin position="427"/>
        <end position="586"/>
    </location>
</feature>
<dbReference type="Pfam" id="PF22422">
    <property type="entry name" value="MGH1-like_GH"/>
    <property type="match status" value="1"/>
</dbReference>
<feature type="signal peptide" evidence="1">
    <location>
        <begin position="1"/>
        <end position="21"/>
    </location>
</feature>
<dbReference type="InterPro" id="IPR054491">
    <property type="entry name" value="MGH1-like_GH"/>
</dbReference>
<dbReference type="SUPFAM" id="SSF48208">
    <property type="entry name" value="Six-hairpin glycosidases"/>
    <property type="match status" value="1"/>
</dbReference>
<evidence type="ECO:0000256" key="1">
    <source>
        <dbReference type="SAM" id="SignalP"/>
    </source>
</evidence>
<dbReference type="InterPro" id="IPR054490">
    <property type="entry name" value="BT_1020-like_b-sandwich_1"/>
</dbReference>
<feature type="domain" description="BT-1020-like N-terminal beta-propeller" evidence="5">
    <location>
        <begin position="24"/>
        <end position="258"/>
    </location>
</feature>
<keyword evidence="7" id="KW-1185">Reference proteome</keyword>
<feature type="domain" description="Mannosylglycerate hydrolase MGH1-like glycoside hydrolase" evidence="3">
    <location>
        <begin position="703"/>
        <end position="1019"/>
    </location>
</feature>
<evidence type="ECO:0000313" key="6">
    <source>
        <dbReference type="EMBL" id="PXV64753.1"/>
    </source>
</evidence>
<dbReference type="Gene3D" id="1.50.10.10">
    <property type="match status" value="1"/>
</dbReference>
<dbReference type="InterPro" id="IPR005194">
    <property type="entry name" value="Glyco_hydro_65_C"/>
</dbReference>
<evidence type="ECO:0008006" key="8">
    <source>
        <dbReference type="Google" id="ProtNLM"/>
    </source>
</evidence>
<dbReference type="InterPro" id="IPR012341">
    <property type="entry name" value="6hp_glycosidase-like_sf"/>
</dbReference>
<feature type="domain" description="Glycoside hydrolase family 65 C-terminal" evidence="2">
    <location>
        <begin position="1037"/>
        <end position="1091"/>
    </location>
</feature>
<feature type="chain" id="PRO_5016026606" description="Trehalase" evidence="1">
    <location>
        <begin position="22"/>
        <end position="1105"/>
    </location>
</feature>
<evidence type="ECO:0000259" key="5">
    <source>
        <dbReference type="Pfam" id="PF24067"/>
    </source>
</evidence>
<evidence type="ECO:0000313" key="7">
    <source>
        <dbReference type="Proteomes" id="UP000247973"/>
    </source>
</evidence>
<evidence type="ECO:0000259" key="3">
    <source>
        <dbReference type="Pfam" id="PF22422"/>
    </source>
</evidence>
<sequence>MKKKSIILSLLCLSSIFLSKAQEGVYYTGKTLSNVNYHNGRLNPAVGTHNIQTMRANREHPEKGDGFGWTYNHQSFLAYWNNTYYLQYLSDSVGEHIPPSHTLLQTSKDGYSWTKPEIVFPRYKVPDGTTKAGYNGVAKDLYAIMHQRMGFYVSKSNRLLIIGFYGICLDKKDDPNDGKGIGRVVREIKADGSYGPIYFIHYNPTWNEKNTAYPFYKKSKDKAFIAACDELMANPLMMMQWVEESDGNDALIPLKKKYKAFSYYHLNNGDVVALWKHALTTISKDGGKTWPGNVARAVGFVNSNAKIWGQRTSDGKFATVYNPSEFRWPLAVSTSEDGLNYTNLYSVHGDIASMRYGGNYKSRGPQYPRGILETNGTPPDGNMWVTYSVNKEDIWVAKVPVPVTDKAISHADETFDLISQGKELDTWNVYSPLWAPVKIEKRSDNKRWLSLKDWDPFDYAKVERVIPESKNLEASFSVLPAQNKNGNLQVEFQNAQGDACTRIIFDNDGLIKLKTGARYATLIPYEAGIVYDIKVSLSTSTRSLTMKINDKEISTKLFFNPVESIQRIVFRTGDLPTDPTPNDLADRDTDLPNAGAEDPRAEYYISYLKTSDPSNHAAILNVDDYKRYSDYFNTMEDENIAQAIPNAQSWEWMKANIPLFECPQNNFEEMFYYRWWSLRKHIKETPEGYIMTEFLVNRSYADKYNLISCALGHHIYESRWLRDPKYLNQYVHVWFRGNEGKPMSKLRSFSSWTSDALYNKYLVDGDKNYLLDMFPDLESEYAAWEGDHRLPSGLYWQGDVQDGMEETISGGRRKKYARPTINSYMFGNAKALSEVAKLKGDNATAQKYENKAIEIKNLVQNQLWNSDSIFFETLREPGKFALVREAIGYIPWYFNLPDNKTDFAKAWSQVKNEDGFCAPYGLTTAERRHPEFRSHGCCKCEWDGAIWPFASSQTLTAMANLLNNYKQDVVNDSVYFRHMELYVESQYHRGRPYIGEYQDEVTGYWLKGDHERSRYYNHSTFNDLIISGLIGLKPRPDNTLDVNPLIPQNKWDWFCLDNVPYHGKTVTIVWDKTGGKYKRGKGFYIMLDGKIVAKSDKLERLTYKM</sequence>
<name>A0A2V3PRX6_9BACT</name>
<evidence type="ECO:0000259" key="4">
    <source>
        <dbReference type="Pfam" id="PF22585"/>
    </source>
</evidence>
<dbReference type="RefSeq" id="WP_110310484.1">
    <property type="nucleotide sequence ID" value="NZ_QICL01000009.1"/>
</dbReference>
<evidence type="ECO:0000259" key="2">
    <source>
        <dbReference type="Pfam" id="PF03633"/>
    </source>
</evidence>
<dbReference type="Pfam" id="PF22585">
    <property type="entry name" value="Sialidase-like_CBM"/>
    <property type="match status" value="1"/>
</dbReference>
<comment type="caution">
    <text evidence="6">The sequence shown here is derived from an EMBL/GenBank/DDBJ whole genome shotgun (WGS) entry which is preliminary data.</text>
</comment>
<dbReference type="EMBL" id="QICL01000009">
    <property type="protein sequence ID" value="PXV64753.1"/>
    <property type="molecule type" value="Genomic_DNA"/>
</dbReference>
<dbReference type="Pfam" id="PF03633">
    <property type="entry name" value="Glyco_hydro_65C"/>
    <property type="match status" value="1"/>
</dbReference>
<dbReference type="InterPro" id="IPR036278">
    <property type="entry name" value="Sialidase_sf"/>
</dbReference>
<dbReference type="AlphaFoldDB" id="A0A2V3PRX6"/>
<accession>A0A2V3PRX6</accession>
<dbReference type="InterPro" id="IPR008928">
    <property type="entry name" value="6-hairpin_glycosidase_sf"/>
</dbReference>
<protein>
    <recommendedName>
        <fullName evidence="8">Trehalase</fullName>
    </recommendedName>
</protein>
<organism evidence="6 7">
    <name type="scientific">Dysgonomonas alginatilytica</name>
    <dbReference type="NCBI Taxonomy" id="1605892"/>
    <lineage>
        <taxon>Bacteria</taxon>
        <taxon>Pseudomonadati</taxon>
        <taxon>Bacteroidota</taxon>
        <taxon>Bacteroidia</taxon>
        <taxon>Bacteroidales</taxon>
        <taxon>Dysgonomonadaceae</taxon>
        <taxon>Dysgonomonas</taxon>
    </lineage>
</organism>